<evidence type="ECO:0000256" key="2">
    <source>
        <dbReference type="ARBA" id="ARBA00022737"/>
    </source>
</evidence>
<feature type="region of interest" description="Disordered" evidence="4">
    <location>
        <begin position="49"/>
        <end position="103"/>
    </location>
</feature>
<feature type="region of interest" description="Disordered" evidence="4">
    <location>
        <begin position="427"/>
        <end position="453"/>
    </location>
</feature>
<accession>A0A6A6WQ82</accession>
<feature type="region of interest" description="Disordered" evidence="4">
    <location>
        <begin position="554"/>
        <end position="578"/>
    </location>
</feature>
<feature type="region of interest" description="Disordered" evidence="4">
    <location>
        <begin position="227"/>
        <end position="252"/>
    </location>
</feature>
<dbReference type="PROSITE" id="PS00678">
    <property type="entry name" value="WD_REPEATS_1"/>
    <property type="match status" value="2"/>
</dbReference>
<dbReference type="PANTHER" id="PTHR19919">
    <property type="entry name" value="WD REPEAT CONTAINING PROTEIN"/>
    <property type="match status" value="1"/>
</dbReference>
<dbReference type="Gene3D" id="2.130.10.10">
    <property type="entry name" value="YVTN repeat-like/Quinoprotein amine dehydrogenase"/>
    <property type="match status" value="1"/>
</dbReference>
<feature type="repeat" description="WD" evidence="3">
    <location>
        <begin position="466"/>
        <end position="508"/>
    </location>
</feature>
<evidence type="ECO:0000313" key="5">
    <source>
        <dbReference type="EMBL" id="KAF2786259.1"/>
    </source>
</evidence>
<dbReference type="InterPro" id="IPR019775">
    <property type="entry name" value="WD40_repeat_CS"/>
</dbReference>
<dbReference type="Proteomes" id="UP000799757">
    <property type="component" value="Unassembled WGS sequence"/>
</dbReference>
<dbReference type="InterPro" id="IPR001680">
    <property type="entry name" value="WD40_rpt"/>
</dbReference>
<feature type="compositionally biased region" description="Low complexity" evidence="4">
    <location>
        <begin position="175"/>
        <end position="197"/>
    </location>
</feature>
<feature type="region of interest" description="Disordered" evidence="4">
    <location>
        <begin position="676"/>
        <end position="702"/>
    </location>
</feature>
<dbReference type="Pfam" id="PF00400">
    <property type="entry name" value="WD40"/>
    <property type="match status" value="3"/>
</dbReference>
<dbReference type="OrthoDB" id="1284551at2759"/>
<dbReference type="EMBL" id="MU002505">
    <property type="protein sequence ID" value="KAF2786259.1"/>
    <property type="molecule type" value="Genomic_DNA"/>
</dbReference>
<dbReference type="PROSITE" id="PS50082">
    <property type="entry name" value="WD_REPEATS_2"/>
    <property type="match status" value="2"/>
</dbReference>
<evidence type="ECO:0000313" key="6">
    <source>
        <dbReference type="Proteomes" id="UP000799757"/>
    </source>
</evidence>
<sequence>MPFHSHHQTPQSAQNSPAAGIFQAAQALGSIGAPTGNLRVATSGTTSAGTDALLPGSGNAPGLQSQNMQSLHAAAALHSAGQTAPPASNAFDTPRRAPTLGRNPEELHISTSAAAMGQHGSSQAPPSASASAAAQQQQQQQQQQHMYNSADSYSAGGPNISLHQATPQGAQYSNAPASLQAGGSSQQPQQQQRPGPSTAYTAPSTVPTMPQINTNAQQYTLPTRSNTMNQAQHSSSHNYSRSSPAGLGPEQKYIPFSHTPENLKYAGTPAQKYYPSTPSGGASNSPLGLADIRPRANSSMADDALGGGNYFNDGDRIPSNSNYLAPWGVYAFDWCKWNVQGGNSAGKMAIGSYLEDTHNFIQILDTQISSQDAPPSGAPQFGLEYTRVAEATCSYPVTRILWEPPSSQKQSTDLLATSGDHLRLWSLPQSTGSTASNTITRTSSVNTRDPPPQKLTPLALLSNSKTPEHTAPLTSLDWNTMSPKLIITSSIDTTCTIWDIPTLTAKTQLIAHDKEVFDVRFCAGSVDVFVSCGADGSVRMFDLRSLEHSTIIYEPSEKAPGDRSNQGSPGGRISPTKAQQTMSYAPPLLRLAASPHDSHLLATFAADSSVIRILDVRQPGQALLELRGHSASVNSIEWNPSRRGMLASGGDDSLVLIWDLLHTHNGAVINGDALGGTQPPAPASTVPANGGAGTQASGGTMGQKGPYASWRCDYEVGNISWAPQSALTAQGGDWVGVCGGRGVWGVKL</sequence>
<dbReference type="InterPro" id="IPR045159">
    <property type="entry name" value="DCAF7-like"/>
</dbReference>
<feature type="compositionally biased region" description="Polar residues" evidence="4">
    <location>
        <begin position="161"/>
        <end position="174"/>
    </location>
</feature>
<dbReference type="InterPro" id="IPR015943">
    <property type="entry name" value="WD40/YVTN_repeat-like_dom_sf"/>
</dbReference>
<dbReference type="SUPFAM" id="SSF50978">
    <property type="entry name" value="WD40 repeat-like"/>
    <property type="match status" value="1"/>
</dbReference>
<feature type="compositionally biased region" description="Low complexity" evidence="4">
    <location>
        <begin position="234"/>
        <end position="243"/>
    </location>
</feature>
<name>A0A6A6WQ82_9PLEO</name>
<dbReference type="PROSITE" id="PS50294">
    <property type="entry name" value="WD_REPEATS_REGION"/>
    <property type="match status" value="1"/>
</dbReference>
<evidence type="ECO:0000256" key="4">
    <source>
        <dbReference type="SAM" id="MobiDB-lite"/>
    </source>
</evidence>
<keyword evidence="1 3" id="KW-0853">WD repeat</keyword>
<organism evidence="5 6">
    <name type="scientific">Melanomma pulvis-pyrius CBS 109.77</name>
    <dbReference type="NCBI Taxonomy" id="1314802"/>
    <lineage>
        <taxon>Eukaryota</taxon>
        <taxon>Fungi</taxon>
        <taxon>Dikarya</taxon>
        <taxon>Ascomycota</taxon>
        <taxon>Pezizomycotina</taxon>
        <taxon>Dothideomycetes</taxon>
        <taxon>Pleosporomycetidae</taxon>
        <taxon>Pleosporales</taxon>
        <taxon>Melanommataceae</taxon>
        <taxon>Melanomma</taxon>
    </lineage>
</organism>
<keyword evidence="2" id="KW-0677">Repeat</keyword>
<gene>
    <name evidence="5" type="ORF">K505DRAFT_380384</name>
</gene>
<dbReference type="FunFam" id="2.130.10.10:FF:000561">
    <property type="entry name" value="Putative WD repeat protein"/>
    <property type="match status" value="1"/>
</dbReference>
<feature type="region of interest" description="Disordered" evidence="4">
    <location>
        <begin position="115"/>
        <end position="210"/>
    </location>
</feature>
<feature type="compositionally biased region" description="Low complexity" evidence="4">
    <location>
        <begin position="70"/>
        <end position="80"/>
    </location>
</feature>
<protein>
    <submittedName>
        <fullName evidence="5">WD40 repeat-like protein</fullName>
    </submittedName>
</protein>
<evidence type="ECO:0000256" key="3">
    <source>
        <dbReference type="PROSITE-ProRule" id="PRU00221"/>
    </source>
</evidence>
<feature type="compositionally biased region" description="Polar residues" evidence="4">
    <location>
        <begin position="427"/>
        <end position="447"/>
    </location>
</feature>
<feature type="repeat" description="WD" evidence="3">
    <location>
        <begin position="626"/>
        <end position="660"/>
    </location>
</feature>
<feature type="compositionally biased region" description="Low complexity" evidence="4">
    <location>
        <begin position="121"/>
        <end position="144"/>
    </location>
</feature>
<proteinExistence type="predicted"/>
<feature type="compositionally biased region" description="Polar residues" evidence="4">
    <location>
        <begin position="198"/>
        <end position="210"/>
    </location>
</feature>
<dbReference type="InterPro" id="IPR036322">
    <property type="entry name" value="WD40_repeat_dom_sf"/>
</dbReference>
<reference evidence="5" key="1">
    <citation type="journal article" date="2020" name="Stud. Mycol.">
        <title>101 Dothideomycetes genomes: a test case for predicting lifestyles and emergence of pathogens.</title>
        <authorList>
            <person name="Haridas S."/>
            <person name="Albert R."/>
            <person name="Binder M."/>
            <person name="Bloem J."/>
            <person name="Labutti K."/>
            <person name="Salamov A."/>
            <person name="Andreopoulos B."/>
            <person name="Baker S."/>
            <person name="Barry K."/>
            <person name="Bills G."/>
            <person name="Bluhm B."/>
            <person name="Cannon C."/>
            <person name="Castanera R."/>
            <person name="Culley D."/>
            <person name="Daum C."/>
            <person name="Ezra D."/>
            <person name="Gonzalez J."/>
            <person name="Henrissat B."/>
            <person name="Kuo A."/>
            <person name="Liang C."/>
            <person name="Lipzen A."/>
            <person name="Lutzoni F."/>
            <person name="Magnuson J."/>
            <person name="Mondo S."/>
            <person name="Nolan M."/>
            <person name="Ohm R."/>
            <person name="Pangilinan J."/>
            <person name="Park H.-J."/>
            <person name="Ramirez L."/>
            <person name="Alfaro M."/>
            <person name="Sun H."/>
            <person name="Tritt A."/>
            <person name="Yoshinaga Y."/>
            <person name="Zwiers L.-H."/>
            <person name="Turgeon B."/>
            <person name="Goodwin S."/>
            <person name="Spatafora J."/>
            <person name="Crous P."/>
            <person name="Grigoriev I."/>
        </authorList>
    </citation>
    <scope>NUCLEOTIDE SEQUENCE</scope>
    <source>
        <strain evidence="5">CBS 109.77</strain>
    </source>
</reference>
<evidence type="ECO:0000256" key="1">
    <source>
        <dbReference type="ARBA" id="ARBA00022574"/>
    </source>
</evidence>
<dbReference type="AlphaFoldDB" id="A0A6A6WQ82"/>
<dbReference type="SMART" id="SM00320">
    <property type="entry name" value="WD40"/>
    <property type="match status" value="4"/>
</dbReference>
<keyword evidence="6" id="KW-1185">Reference proteome</keyword>